<comment type="caution">
    <text evidence="8">The sequence shown here is derived from an EMBL/GenBank/DDBJ whole genome shotgun (WGS) entry which is preliminary data.</text>
</comment>
<feature type="non-terminal residue" evidence="8">
    <location>
        <position position="71"/>
    </location>
</feature>
<dbReference type="GO" id="GO:0005886">
    <property type="term" value="C:plasma membrane"/>
    <property type="evidence" value="ECO:0007669"/>
    <property type="project" value="TreeGrafter"/>
</dbReference>
<dbReference type="EMBL" id="WBMW01002135">
    <property type="protein sequence ID" value="NXC42238.1"/>
    <property type="molecule type" value="Genomic_DNA"/>
</dbReference>
<protein>
    <submittedName>
        <fullName evidence="8">PCDGA protein</fullName>
    </submittedName>
</protein>
<evidence type="ECO:0000256" key="6">
    <source>
        <dbReference type="PROSITE-ProRule" id="PRU00043"/>
    </source>
</evidence>
<keyword evidence="4" id="KW-0472">Membrane</keyword>
<dbReference type="PANTHER" id="PTHR24028:SF234">
    <property type="entry name" value="PROTOCADHERIN GAMMA-A3"/>
    <property type="match status" value="1"/>
</dbReference>
<comment type="subcellular location">
    <subcellularLocation>
        <location evidence="1">Membrane</location>
        <topology evidence="1">Single-pass membrane protein</topology>
    </subcellularLocation>
</comment>
<evidence type="ECO:0000256" key="1">
    <source>
        <dbReference type="ARBA" id="ARBA00004167"/>
    </source>
</evidence>
<dbReference type="PANTHER" id="PTHR24028">
    <property type="entry name" value="CADHERIN-87A"/>
    <property type="match status" value="1"/>
</dbReference>
<keyword evidence="3" id="KW-1133">Transmembrane helix</keyword>
<evidence type="ECO:0000313" key="8">
    <source>
        <dbReference type="EMBL" id="NXC42238.1"/>
    </source>
</evidence>
<dbReference type="SMART" id="SM00112">
    <property type="entry name" value="CA"/>
    <property type="match status" value="1"/>
</dbReference>
<proteinExistence type="predicted"/>
<dbReference type="Gene3D" id="2.60.40.60">
    <property type="entry name" value="Cadherins"/>
    <property type="match status" value="1"/>
</dbReference>
<keyword evidence="2" id="KW-0812">Transmembrane</keyword>
<organism evidence="8 9">
    <name type="scientific">Penelope pileata</name>
    <dbReference type="NCBI Taxonomy" id="1118817"/>
    <lineage>
        <taxon>Eukaryota</taxon>
        <taxon>Metazoa</taxon>
        <taxon>Chordata</taxon>
        <taxon>Craniata</taxon>
        <taxon>Vertebrata</taxon>
        <taxon>Euteleostomi</taxon>
        <taxon>Archelosauria</taxon>
        <taxon>Archosauria</taxon>
        <taxon>Dinosauria</taxon>
        <taxon>Saurischia</taxon>
        <taxon>Theropoda</taxon>
        <taxon>Coelurosauria</taxon>
        <taxon>Aves</taxon>
        <taxon>Neognathae</taxon>
        <taxon>Galloanserae</taxon>
        <taxon>Galliformes</taxon>
        <taxon>Cracidae</taxon>
        <taxon>Penelope</taxon>
    </lineage>
</organism>
<reference evidence="8" key="1">
    <citation type="submission" date="2019-09" db="EMBL/GenBank/DDBJ databases">
        <title>Bird 10,000 Genomes (B10K) Project - Family phase.</title>
        <authorList>
            <person name="Zhang G."/>
        </authorList>
    </citation>
    <scope>NUCLEOTIDE SEQUENCE</scope>
    <source>
        <strain evidence="8">B10K-DU-001-08</strain>
        <tissue evidence="8">Muscle</tissue>
    </source>
</reference>
<keyword evidence="9" id="KW-1185">Reference proteome</keyword>
<evidence type="ECO:0000256" key="4">
    <source>
        <dbReference type="ARBA" id="ARBA00023136"/>
    </source>
</evidence>
<dbReference type="SUPFAM" id="SSF49313">
    <property type="entry name" value="Cadherin-like"/>
    <property type="match status" value="1"/>
</dbReference>
<evidence type="ECO:0000313" key="9">
    <source>
        <dbReference type="Proteomes" id="UP000613066"/>
    </source>
</evidence>
<dbReference type="InterPro" id="IPR002126">
    <property type="entry name" value="Cadherin-like_dom"/>
</dbReference>
<keyword evidence="6" id="KW-0106">Calcium</keyword>
<dbReference type="GO" id="GO:0007156">
    <property type="term" value="P:homophilic cell adhesion via plasma membrane adhesion molecules"/>
    <property type="evidence" value="ECO:0007669"/>
    <property type="project" value="InterPro"/>
</dbReference>
<sequence>VTAADADEGVNGDVKYSFKKGINIFSEFFLLEPETGAIRLVKNLDFEEVESYELEVQAHDGGALFDTAKVS</sequence>
<dbReference type="AlphaFoldDB" id="A0A851NK85"/>
<evidence type="ECO:0000256" key="3">
    <source>
        <dbReference type="ARBA" id="ARBA00022989"/>
    </source>
</evidence>
<gene>
    <name evidence="8" type="primary">Pcdhga10</name>
    <name evidence="8" type="ORF">PENPIL_R15460</name>
</gene>
<dbReference type="CDD" id="cd11304">
    <property type="entry name" value="Cadherin_repeat"/>
    <property type="match status" value="1"/>
</dbReference>
<evidence type="ECO:0000259" key="7">
    <source>
        <dbReference type="PROSITE" id="PS50268"/>
    </source>
</evidence>
<evidence type="ECO:0000256" key="2">
    <source>
        <dbReference type="ARBA" id="ARBA00022692"/>
    </source>
</evidence>
<keyword evidence="5" id="KW-0325">Glycoprotein</keyword>
<dbReference type="PROSITE" id="PS50268">
    <property type="entry name" value="CADHERIN_2"/>
    <property type="match status" value="1"/>
</dbReference>
<feature type="domain" description="Cadherin" evidence="7">
    <location>
        <begin position="1"/>
        <end position="62"/>
    </location>
</feature>
<name>A0A851NK85_9GALL</name>
<dbReference type="OrthoDB" id="9117358at2759"/>
<dbReference type="GO" id="GO:0005509">
    <property type="term" value="F:calcium ion binding"/>
    <property type="evidence" value="ECO:0007669"/>
    <property type="project" value="UniProtKB-UniRule"/>
</dbReference>
<dbReference type="InterPro" id="IPR015919">
    <property type="entry name" value="Cadherin-like_sf"/>
</dbReference>
<dbReference type="InterPro" id="IPR050174">
    <property type="entry name" value="Protocadherin/Cadherin-CA"/>
</dbReference>
<dbReference type="Proteomes" id="UP000613066">
    <property type="component" value="Unassembled WGS sequence"/>
</dbReference>
<dbReference type="Pfam" id="PF00028">
    <property type="entry name" value="Cadherin"/>
    <property type="match status" value="1"/>
</dbReference>
<feature type="non-terminal residue" evidence="8">
    <location>
        <position position="1"/>
    </location>
</feature>
<evidence type="ECO:0000256" key="5">
    <source>
        <dbReference type="ARBA" id="ARBA00023180"/>
    </source>
</evidence>
<accession>A0A851NK85</accession>